<dbReference type="InterPro" id="IPR002104">
    <property type="entry name" value="Integrase_catalytic"/>
</dbReference>
<dbReference type="GO" id="GO:0006310">
    <property type="term" value="P:DNA recombination"/>
    <property type="evidence" value="ECO:0007669"/>
    <property type="project" value="UniProtKB-KW"/>
</dbReference>
<evidence type="ECO:0000313" key="6">
    <source>
        <dbReference type="EMBL" id="MBJ7536645.1"/>
    </source>
</evidence>
<dbReference type="PANTHER" id="PTHR30629:SF6">
    <property type="entry name" value="PROPHAGE INTEGRASE INTA-RELATED"/>
    <property type="match status" value="1"/>
</dbReference>
<dbReference type="InterPro" id="IPR011010">
    <property type="entry name" value="DNA_brk_join_enz"/>
</dbReference>
<comment type="similarity">
    <text evidence="1">Belongs to the 'phage' integrase family.</text>
</comment>
<reference evidence="6" key="1">
    <citation type="submission" date="2020-12" db="EMBL/GenBank/DDBJ databases">
        <title>Marinomonas arctica sp. nov., a psychrotolerant bacterium isolated from the Arctic.</title>
        <authorList>
            <person name="Zhang Y."/>
        </authorList>
    </citation>
    <scope>NUCLEOTIDE SEQUENCE</scope>
    <source>
        <strain evidence="6">C1424</strain>
    </source>
</reference>
<evidence type="ECO:0000313" key="7">
    <source>
        <dbReference type="Proteomes" id="UP000628710"/>
    </source>
</evidence>
<keyword evidence="3" id="KW-0238">DNA-binding</keyword>
<evidence type="ECO:0000256" key="1">
    <source>
        <dbReference type="ARBA" id="ARBA00008857"/>
    </source>
</evidence>
<dbReference type="RefSeq" id="WP_199466824.1">
    <property type="nucleotide sequence ID" value="NZ_JAEMNX010000002.1"/>
</dbReference>
<proteinExistence type="inferred from homology"/>
<dbReference type="Gene3D" id="1.10.443.10">
    <property type="entry name" value="Intergrase catalytic core"/>
    <property type="match status" value="1"/>
</dbReference>
<feature type="domain" description="Tyr recombinase" evidence="5">
    <location>
        <begin position="214"/>
        <end position="334"/>
    </location>
</feature>
<evidence type="ECO:0000256" key="2">
    <source>
        <dbReference type="ARBA" id="ARBA00022908"/>
    </source>
</evidence>
<dbReference type="AlphaFoldDB" id="A0A934JSN3"/>
<keyword evidence="4" id="KW-0233">DNA recombination</keyword>
<sequence length="353" mass="40635">MIMAAKEISDEYIEAALRTDKDYLYDPRRVEFHINAARTGGTFYDVVYKGKKRQRTKLAKWPAITAKALFSELAAIRANALADREAQLTLPVYETGDEVLFWFMQHIDQSNAFSEVYVSTASSYIANHLLGILDNIRLNDIDMVFLYKQLYIPMQSRYALSTIKGVFGVLKSAFTHAYELGLIARNPMKKIMFGCFVDKAAEQIDTKRDRQQGRLTPEDLPKLFALINKQGLQKRLFFLLQIHHGTGITATRLAEWQQVSREKGEWYLPESHCKNGQERRLVLSQQMIDLLDCFSKSTRYKQSDYLFSARGNKPVTKRTVERWYQNLSDEVGIKFTGCDLGKLDFGVDLYDAK</sequence>
<dbReference type="PANTHER" id="PTHR30629">
    <property type="entry name" value="PROPHAGE INTEGRASE"/>
    <property type="match status" value="1"/>
</dbReference>
<dbReference type="GO" id="GO:0015074">
    <property type="term" value="P:DNA integration"/>
    <property type="evidence" value="ECO:0007669"/>
    <property type="project" value="UniProtKB-KW"/>
</dbReference>
<dbReference type="GO" id="GO:0003677">
    <property type="term" value="F:DNA binding"/>
    <property type="evidence" value="ECO:0007669"/>
    <property type="project" value="UniProtKB-KW"/>
</dbReference>
<dbReference type="InterPro" id="IPR050808">
    <property type="entry name" value="Phage_Integrase"/>
</dbReference>
<dbReference type="SUPFAM" id="SSF56349">
    <property type="entry name" value="DNA breaking-rejoining enzymes"/>
    <property type="match status" value="1"/>
</dbReference>
<evidence type="ECO:0000256" key="4">
    <source>
        <dbReference type="ARBA" id="ARBA00023172"/>
    </source>
</evidence>
<dbReference type="InterPro" id="IPR013762">
    <property type="entry name" value="Integrase-like_cat_sf"/>
</dbReference>
<evidence type="ECO:0000259" key="5">
    <source>
        <dbReference type="Pfam" id="PF00589"/>
    </source>
</evidence>
<gene>
    <name evidence="6" type="ORF">I8J31_03015</name>
</gene>
<dbReference type="EMBL" id="JAEMNX010000002">
    <property type="protein sequence ID" value="MBJ7536645.1"/>
    <property type="molecule type" value="Genomic_DNA"/>
</dbReference>
<keyword evidence="2" id="KW-0229">DNA integration</keyword>
<keyword evidence="7" id="KW-1185">Reference proteome</keyword>
<organism evidence="6 7">
    <name type="scientific">Marinomonas transparens</name>
    <dbReference type="NCBI Taxonomy" id="2795388"/>
    <lineage>
        <taxon>Bacteria</taxon>
        <taxon>Pseudomonadati</taxon>
        <taxon>Pseudomonadota</taxon>
        <taxon>Gammaproteobacteria</taxon>
        <taxon>Oceanospirillales</taxon>
        <taxon>Oceanospirillaceae</taxon>
        <taxon>Marinomonas</taxon>
    </lineage>
</organism>
<comment type="caution">
    <text evidence="6">The sequence shown here is derived from an EMBL/GenBank/DDBJ whole genome shotgun (WGS) entry which is preliminary data.</text>
</comment>
<name>A0A934JSN3_9GAMM</name>
<dbReference type="Gene3D" id="1.10.150.130">
    <property type="match status" value="1"/>
</dbReference>
<accession>A0A934JSN3</accession>
<protein>
    <submittedName>
        <fullName evidence="6">Tyrosine-type recombinase/integrase</fullName>
    </submittedName>
</protein>
<dbReference type="Proteomes" id="UP000628710">
    <property type="component" value="Unassembled WGS sequence"/>
</dbReference>
<dbReference type="InterPro" id="IPR010998">
    <property type="entry name" value="Integrase_recombinase_N"/>
</dbReference>
<dbReference type="Pfam" id="PF00589">
    <property type="entry name" value="Phage_integrase"/>
    <property type="match status" value="1"/>
</dbReference>
<evidence type="ECO:0000256" key="3">
    <source>
        <dbReference type="ARBA" id="ARBA00023125"/>
    </source>
</evidence>